<dbReference type="AlphaFoldDB" id="A0A6A7A0I5"/>
<gene>
    <name evidence="3" type="ORF">CC86DRAFT_417364</name>
</gene>
<keyword evidence="4" id="KW-1185">Reference proteome</keyword>
<name>A0A6A7A0I5_9PLEO</name>
<feature type="region of interest" description="Disordered" evidence="1">
    <location>
        <begin position="1"/>
        <end position="52"/>
    </location>
</feature>
<dbReference type="Proteomes" id="UP000799424">
    <property type="component" value="Unassembled WGS sequence"/>
</dbReference>
<dbReference type="EMBL" id="MU006226">
    <property type="protein sequence ID" value="KAF2826304.1"/>
    <property type="molecule type" value="Genomic_DNA"/>
</dbReference>
<evidence type="ECO:0000313" key="4">
    <source>
        <dbReference type="Proteomes" id="UP000799424"/>
    </source>
</evidence>
<evidence type="ECO:0000313" key="3">
    <source>
        <dbReference type="EMBL" id="KAF2826304.1"/>
    </source>
</evidence>
<keyword evidence="2" id="KW-0812">Transmembrane</keyword>
<keyword evidence="2" id="KW-1133">Transmembrane helix</keyword>
<evidence type="ECO:0000256" key="1">
    <source>
        <dbReference type="SAM" id="MobiDB-lite"/>
    </source>
</evidence>
<evidence type="ECO:0000256" key="2">
    <source>
        <dbReference type="SAM" id="Phobius"/>
    </source>
</evidence>
<reference evidence="3" key="1">
    <citation type="journal article" date="2020" name="Stud. Mycol.">
        <title>101 Dothideomycetes genomes: a test case for predicting lifestyles and emergence of pathogens.</title>
        <authorList>
            <person name="Haridas S."/>
            <person name="Albert R."/>
            <person name="Binder M."/>
            <person name="Bloem J."/>
            <person name="Labutti K."/>
            <person name="Salamov A."/>
            <person name="Andreopoulos B."/>
            <person name="Baker S."/>
            <person name="Barry K."/>
            <person name="Bills G."/>
            <person name="Bluhm B."/>
            <person name="Cannon C."/>
            <person name="Castanera R."/>
            <person name="Culley D."/>
            <person name="Daum C."/>
            <person name="Ezra D."/>
            <person name="Gonzalez J."/>
            <person name="Henrissat B."/>
            <person name="Kuo A."/>
            <person name="Liang C."/>
            <person name="Lipzen A."/>
            <person name="Lutzoni F."/>
            <person name="Magnuson J."/>
            <person name="Mondo S."/>
            <person name="Nolan M."/>
            <person name="Ohm R."/>
            <person name="Pangilinan J."/>
            <person name="Park H.-J."/>
            <person name="Ramirez L."/>
            <person name="Alfaro M."/>
            <person name="Sun H."/>
            <person name="Tritt A."/>
            <person name="Yoshinaga Y."/>
            <person name="Zwiers L.-H."/>
            <person name="Turgeon B."/>
            <person name="Goodwin S."/>
            <person name="Spatafora J."/>
            <person name="Crous P."/>
            <person name="Grigoriev I."/>
        </authorList>
    </citation>
    <scope>NUCLEOTIDE SEQUENCE</scope>
    <source>
        <strain evidence="3">CBS 113818</strain>
    </source>
</reference>
<protein>
    <submittedName>
        <fullName evidence="3">Uncharacterized protein</fullName>
    </submittedName>
</protein>
<feature type="compositionally biased region" description="Polar residues" evidence="1">
    <location>
        <begin position="1"/>
        <end position="10"/>
    </location>
</feature>
<sequence>MPKHSATQKLGKQAAHRTPTTKSRCNHLQRVLPRGAPGHRDRDRGPAWRQAPADYSHIKANGTVYARKVAKRNQGALSSCDAAVTTKELLDKIVTNLKLESAMNIFPGPFWAPRQNNFNGEKATAFDTSVSGLPPIHWPGTFTAALYQLSKVAKHDEALAAMINAATERHKTRGHKQQAIMEVLTQDVKLVTENFAGLCLADKAVNAQYTEKMVGGLSGALLKATLQGAPGFAVAVREDEKPRDLRKSMTARRALCYPYLYYRDTEPLLSLSTIVSSDQRFSTDIVCRCITQRATRGETQLFCYRICLLVPIFHAPVYITSIAIRYSPPSP</sequence>
<accession>A0A6A7A0I5</accession>
<keyword evidence="2" id="KW-0472">Membrane</keyword>
<organism evidence="3 4">
    <name type="scientific">Ophiobolus disseminans</name>
    <dbReference type="NCBI Taxonomy" id="1469910"/>
    <lineage>
        <taxon>Eukaryota</taxon>
        <taxon>Fungi</taxon>
        <taxon>Dikarya</taxon>
        <taxon>Ascomycota</taxon>
        <taxon>Pezizomycotina</taxon>
        <taxon>Dothideomycetes</taxon>
        <taxon>Pleosporomycetidae</taxon>
        <taxon>Pleosporales</taxon>
        <taxon>Pleosporineae</taxon>
        <taxon>Phaeosphaeriaceae</taxon>
        <taxon>Ophiobolus</taxon>
    </lineage>
</organism>
<feature type="transmembrane region" description="Helical" evidence="2">
    <location>
        <begin position="302"/>
        <end position="324"/>
    </location>
</feature>
<proteinExistence type="predicted"/>